<proteinExistence type="predicted"/>
<comment type="caution">
    <text evidence="2">The sequence shown here is derived from an EMBL/GenBank/DDBJ whole genome shotgun (WGS) entry which is preliminary data.</text>
</comment>
<reference evidence="2" key="1">
    <citation type="submission" date="2018-11" db="EMBL/GenBank/DDBJ databases">
        <authorList>
            <person name="Alioto T."/>
            <person name="Alioto T."/>
        </authorList>
    </citation>
    <scope>NUCLEOTIDE SEQUENCE</scope>
</reference>
<dbReference type="AlphaFoldDB" id="A0A8B6HCP0"/>
<dbReference type="Proteomes" id="UP000596742">
    <property type="component" value="Unassembled WGS sequence"/>
</dbReference>
<dbReference type="SUPFAM" id="SSF53448">
    <property type="entry name" value="Nucleotide-diphospho-sugar transferases"/>
    <property type="match status" value="1"/>
</dbReference>
<evidence type="ECO:0000313" key="3">
    <source>
        <dbReference type="Proteomes" id="UP000596742"/>
    </source>
</evidence>
<dbReference type="InterPro" id="IPR029044">
    <property type="entry name" value="Nucleotide-diphossugar_trans"/>
</dbReference>
<dbReference type="InterPro" id="IPR007577">
    <property type="entry name" value="GlycoTrfase_DXD_sugar-bd_CS"/>
</dbReference>
<dbReference type="EMBL" id="UYJE01009924">
    <property type="protein sequence ID" value="VDI78104.1"/>
    <property type="molecule type" value="Genomic_DNA"/>
</dbReference>
<keyword evidence="1" id="KW-0472">Membrane</keyword>
<accession>A0A8B6HCP0</accession>
<dbReference type="OrthoDB" id="409543at2759"/>
<evidence type="ECO:0000256" key="1">
    <source>
        <dbReference type="SAM" id="Phobius"/>
    </source>
</evidence>
<dbReference type="Pfam" id="PF04488">
    <property type="entry name" value="Gly_transf_sug"/>
    <property type="match status" value="1"/>
</dbReference>
<dbReference type="PANTHER" id="PTHR46830:SF1">
    <property type="entry name" value="ALPHA-1,4-N-ACETYLGLUCOSAMINYLTRANSFERASE"/>
    <property type="match status" value="1"/>
</dbReference>
<feature type="transmembrane region" description="Helical" evidence="1">
    <location>
        <begin position="7"/>
        <end position="26"/>
    </location>
</feature>
<keyword evidence="1" id="KW-1133">Transmembrane helix</keyword>
<evidence type="ECO:0000313" key="2">
    <source>
        <dbReference type="EMBL" id="VDI78104.1"/>
    </source>
</evidence>
<dbReference type="PANTHER" id="PTHR46830">
    <property type="entry name" value="TRANSFERASE, PUTATIVE-RELATED"/>
    <property type="match status" value="1"/>
</dbReference>
<name>A0A8B6HCP0_MYTGA</name>
<keyword evidence="1" id="KW-0812">Transmembrane</keyword>
<protein>
    <submittedName>
        <fullName evidence="2">Uncharacterized protein</fullName>
    </submittedName>
</protein>
<keyword evidence="3" id="KW-1185">Reference proteome</keyword>
<organism evidence="2 3">
    <name type="scientific">Mytilus galloprovincialis</name>
    <name type="common">Mediterranean mussel</name>
    <dbReference type="NCBI Taxonomy" id="29158"/>
    <lineage>
        <taxon>Eukaryota</taxon>
        <taxon>Metazoa</taxon>
        <taxon>Spiralia</taxon>
        <taxon>Lophotrochozoa</taxon>
        <taxon>Mollusca</taxon>
        <taxon>Bivalvia</taxon>
        <taxon>Autobranchia</taxon>
        <taxon>Pteriomorphia</taxon>
        <taxon>Mytilida</taxon>
        <taxon>Mytiloidea</taxon>
        <taxon>Mytilidae</taxon>
        <taxon>Mytilinae</taxon>
        <taxon>Mytilus</taxon>
    </lineage>
</organism>
<gene>
    <name evidence="2" type="ORF">MGAL_10B039272</name>
</gene>
<dbReference type="Gene3D" id="3.90.550.20">
    <property type="match status" value="1"/>
</dbReference>
<sequence>MMNRNKGLWKTTLIFIICILFIYMIIPRNDKCLTTEDAKNEQNVAKIIKHFQEGQLNAISGNGNGNKSDVVQNLPDLFLGYDKLVFKDLENNFIPNHVYYMWCYNRTIEFRQYLSILAIWKTIRPDSITLFTKYNISDRNEHYNVWLTDLLVSIPCFKVQKLPASSKGDVKDCGMTVAFDILEHDGGMYFSEDFFPLKSLRFIRKNKFNIAMAKNMKQLSFISSSRRNERLKSFIKLYKNNISQPLVTGLHFCDILENVNKTILQSKLCVHVKNVLPAHIMHADSEFGRSARRILYGNSEQVKVKPLLPGLIPNIFHMVWFGHKPMDFTMYLCLRSILTIVKPEKVYIHGDGLMYGEYLQKLKKDPRVVYIHRETPTHVFGHQILYTQHRSDIIRADVLLKYGGIYSDWDVLWLKPVDDLISKQHDTILNFDHMPRPGFPDSINLGVLMSKPGSHYIKHWQDSLVNYRSRDFFFNAIELPYKTFEKYPDTVYIEPHLQVMCYYLKCHPTFHPEYRNFNVDQPFNWTKDAYSIHFTYPDPPEYANETALRHAYGKGMFADIGNFILDQSFSYD</sequence>